<dbReference type="EMBL" id="LUKD01000001">
    <property type="protein sequence ID" value="KYG68510.1"/>
    <property type="molecule type" value="Genomic_DNA"/>
</dbReference>
<protein>
    <submittedName>
        <fullName evidence="1">Uncharacterized protein</fullName>
    </submittedName>
</protein>
<accession>A0A162GMJ9</accession>
<reference evidence="1 2" key="1">
    <citation type="submission" date="2016-03" db="EMBL/GenBank/DDBJ databases">
        <authorList>
            <person name="Ploux O."/>
        </authorList>
    </citation>
    <scope>NUCLEOTIDE SEQUENCE [LARGE SCALE GENOMIC DNA]</scope>
    <source>
        <strain evidence="1 2">EC13</strain>
    </source>
</reference>
<sequence length="90" mass="10600">MSKFEMGSDVEIKKRQNDLEKLLILVEPNKELWPWFLADEATFMDIYDGSSAEGVELLQKSFPDKKIRLEHVSWDLPRLLDFLFDKKALI</sequence>
<comment type="caution">
    <text evidence="1">The sequence shown here is derived from an EMBL/GenBank/DDBJ whole genome shotgun (WGS) entry which is preliminary data.</text>
</comment>
<name>A0A162GMJ9_BDEBC</name>
<dbReference type="Proteomes" id="UP000075799">
    <property type="component" value="Unassembled WGS sequence"/>
</dbReference>
<dbReference type="RefSeq" id="WP_063205203.1">
    <property type="nucleotide sequence ID" value="NZ_LUKD01000001.1"/>
</dbReference>
<gene>
    <name evidence="1" type="ORF">AZI87_04495</name>
</gene>
<dbReference type="AlphaFoldDB" id="A0A162GMJ9"/>
<evidence type="ECO:0000313" key="2">
    <source>
        <dbReference type="Proteomes" id="UP000075799"/>
    </source>
</evidence>
<evidence type="ECO:0000313" key="1">
    <source>
        <dbReference type="EMBL" id="KYG68510.1"/>
    </source>
</evidence>
<organism evidence="1 2">
    <name type="scientific">Bdellovibrio bacteriovorus</name>
    <dbReference type="NCBI Taxonomy" id="959"/>
    <lineage>
        <taxon>Bacteria</taxon>
        <taxon>Pseudomonadati</taxon>
        <taxon>Bdellovibrionota</taxon>
        <taxon>Bdellovibrionia</taxon>
        <taxon>Bdellovibrionales</taxon>
        <taxon>Pseudobdellovibrionaceae</taxon>
        <taxon>Bdellovibrio</taxon>
    </lineage>
</organism>
<proteinExistence type="predicted"/>